<sequence length="2012" mass="218356">MNYCSLRANRMLLLSGSLSFLLISCGGGGSDAKSAAVIPPPKPEPTPTYQNITVIDGYIRGAIAYIDLNDNKVLDDDEPWIETGASGFGQIDTTSLGLPPEDIKVIVTVPAGAVDESTITNENPDGIAITEATAFQMLSLPGENIATPLTTLVSISAESNGDIEAAKTAVAESLGISTDDLLSDYLAAENQQLTVLTELIIANQVIPKDLTNDVTAGELLVATSVSSQISSIVQQANEAGVLVENSAAITAVANATATAVINFVEGNASALTNDTNDNFTAVIGLLNENTYHSFAAIVTATEEVSAEDIAQASQQANVMGTVIADLFVEELSSSDAITEDDIANAAVIIEVINEVVTAMITENGDGTLDINLLTEIAVITAEAVEEQLEVLENSGLTDEEIAEALAVAAAETATNLEEAAESGIVLDDFDGDGIANENDTDIDGDGVLNENDAFDYDATESVDTDLDGVGNNADPDIDGDGYLNDNDTFALDVTEWVDSDNDNLGNNADTDDNGDGFNDTAYKVTAQEKDGLIEGAQDFVVSADGKFMYIGSENGLLIVTLDENGKPTDNTELVSSTELGSRWNSSSFYIDFSPNGKLYWGMQSEINYVRTNVMRVFDVDTQTGSVTSTQTVSFEQSSGIAANQPEIFKFSSNGQFLYVTMHYGDADNELLIYKVDTESGHLSYVSNYDLDTFGYPDYEHNFDISFDNKYLYYGYTNYDLFPAAPALAVMKLNTEQGFVIDSWVQEFDMESSGLSFVTSKVSDKAYMTAGGDFMVLDAEANGGFSIASSMTYDSSKPASFALSLNEAENSAIVFSSNSTTRLNRLDHITLDENAVPEVTFSKVALKELSLSLHYSGNDNQINWLGYYNDILYSLDLSEETTDMTPFGSQYLDGLKGTLLNENSTLSVNNQGLAVTITDSDSDQGLVVNHYQQPELIGLVRSSIALDQSTLLFITTDYEMDKPRTIYVTASIPDEGSALLNPVTRFLGDSDAGYRIYTVVKVPGKNQILAYERSVNTEQTLGYSLYTVESDASLTFVSALIGVNGNLPNLNNLTFDGGDFYNGGKAFSLINDVIVQLDELPSDTHQFIYAKDKAFFYNLVDEQLISYENNSQTGELTQISVVEMPGTWRMTKVSEQHFLITSLNKNQNITVKSVQVNEDGSLAFVSTSSVTTESDTEYFVNTYPVENSDVVWLFVQGGFYDVIKVELAADTDSDGDGVFDNADVFDLDATETTDLDKDGLGDNSDPDIDGDGTLNDDDAFPLNRFEWLDTDGDGLGNNSDPDIDGDGYLNEDDAFPLDNTEWVDNDGDGLGDNTDTDDNGDGIVDSNITIMAQEKDGLIEEAQDFVFSADGRFMYVGSKNGLVIITIGDDGQATGTSQLVTPSELGLENISHTTYVDFSPDGKLYWALYAKTPNASASTGAMMVLTVDSAEGTVVSSQFSYLSEITDVSVNSVEMFQFSSDSRFLYATAHYGDSGDNLLVYGVNTDTGHLTYISAFPLDQYPDYEHNFDISFDNQYLYYGYSTGIPNVQILTLDQNSGEVISSITQSFDQYSSYGMSLLTSKVTNKAYIAADEYFMTLDIANDGSLFVDETINYNIPGSFVTAMDIDATDSKVVIMSNINGRDKINYLTINNSAITHHFGNSDLDDNVYDIHLNNEGSRATWIGFNNDIVNNIDLTEEETINQHKFGAKGLDNLTNFNVVNDSVLALNRQGNVVSIGYLGNGLGLTTNAFPSLDLSSANVRSSVLFDEGKVMFFTDDISVAERRTQYTVAEIPTAGSELVNVQTYYLGDGSGRYTVYKSLLLPGNRLLTFENNNNFSSYLGLALYQIEDNNQLTLLSSFETAENNYDPYYQWDNLTVNGYDIHLSGKNYTYENNVIAVKESVFPSLTAFVFSTDSAYVFSLEANDDNNDKLVTYTHNINTGALVEIAAEVLVGHWSISLLDSEQILLVASNIDKTIAVNLMDISIGGNITSVATSTVTTASDVEYKVNVRSFEDTVWLFVAGGYFDVIKLRIN</sequence>
<dbReference type="PROSITE" id="PS51257">
    <property type="entry name" value="PROKAR_LIPOPROTEIN"/>
    <property type="match status" value="1"/>
</dbReference>
<name>A0A5C6QAM0_9GAMM</name>
<evidence type="ECO:0000256" key="1">
    <source>
        <dbReference type="SAM" id="MobiDB-lite"/>
    </source>
</evidence>
<dbReference type="Gene3D" id="2.130.10.10">
    <property type="entry name" value="YVTN repeat-like/Quinoprotein amine dehydrogenase"/>
    <property type="match status" value="2"/>
</dbReference>
<dbReference type="InterPro" id="IPR015943">
    <property type="entry name" value="WD40/YVTN_repeat-like_dom_sf"/>
</dbReference>
<dbReference type="PANTHER" id="PTHR10199">
    <property type="entry name" value="THROMBOSPONDIN"/>
    <property type="match status" value="1"/>
</dbReference>
<comment type="caution">
    <text evidence="4">The sequence shown here is derived from an EMBL/GenBank/DDBJ whole genome shotgun (WGS) entry which is preliminary data.</text>
</comment>
<dbReference type="EMBL" id="VOLQ01000022">
    <property type="protein sequence ID" value="TWX65702.1"/>
    <property type="molecule type" value="Genomic_DNA"/>
</dbReference>
<feature type="region of interest" description="Disordered" evidence="1">
    <location>
        <begin position="1232"/>
        <end position="1256"/>
    </location>
</feature>
<reference evidence="4 6" key="1">
    <citation type="submission" date="2019-07" db="EMBL/GenBank/DDBJ databases">
        <title>Genomes of sea-ice associated Colwellia species.</title>
        <authorList>
            <person name="Bowman J.P."/>
        </authorList>
    </citation>
    <scope>NUCLEOTIDE SEQUENCE [LARGE SCALE GENOMIC DNA]</scope>
    <source>
        <strain evidence="3 5">ACAM 607</strain>
        <strain evidence="4 6">IC036</strain>
    </source>
</reference>
<evidence type="ECO:0000313" key="4">
    <source>
        <dbReference type="EMBL" id="TWX65702.1"/>
    </source>
</evidence>
<dbReference type="Gene3D" id="4.10.1080.10">
    <property type="entry name" value="TSP type-3 repeat"/>
    <property type="match status" value="3"/>
</dbReference>
<dbReference type="SUPFAM" id="SSF103647">
    <property type="entry name" value="TSP type-3 repeat"/>
    <property type="match status" value="2"/>
</dbReference>
<dbReference type="Pfam" id="PF10282">
    <property type="entry name" value="Lactonase"/>
    <property type="match status" value="1"/>
</dbReference>
<evidence type="ECO:0000313" key="6">
    <source>
        <dbReference type="Proteomes" id="UP000321917"/>
    </source>
</evidence>
<protein>
    <submittedName>
        <fullName evidence="4">Lactonase family protein</fullName>
    </submittedName>
</protein>
<dbReference type="GO" id="GO:0005509">
    <property type="term" value="F:calcium ion binding"/>
    <property type="evidence" value="ECO:0007669"/>
    <property type="project" value="InterPro"/>
</dbReference>
<evidence type="ECO:0000313" key="5">
    <source>
        <dbReference type="Proteomes" id="UP000321525"/>
    </source>
</evidence>
<feature type="signal peptide" evidence="2">
    <location>
        <begin position="1"/>
        <end position="29"/>
    </location>
</feature>
<dbReference type="Proteomes" id="UP000321525">
    <property type="component" value="Unassembled WGS sequence"/>
</dbReference>
<dbReference type="InterPro" id="IPR019405">
    <property type="entry name" value="Lactonase_7-beta_prop"/>
</dbReference>
<dbReference type="Proteomes" id="UP000321917">
    <property type="component" value="Unassembled WGS sequence"/>
</dbReference>
<feature type="compositionally biased region" description="Acidic residues" evidence="1">
    <location>
        <begin position="1243"/>
        <end position="1256"/>
    </location>
</feature>
<keyword evidence="2" id="KW-0732">Signal</keyword>
<evidence type="ECO:0000256" key="2">
    <source>
        <dbReference type="SAM" id="SignalP"/>
    </source>
</evidence>
<proteinExistence type="predicted"/>
<gene>
    <name evidence="3" type="ORF">ESZ26_14740</name>
    <name evidence="4" type="ORF">ESZ27_12005</name>
</gene>
<dbReference type="SUPFAM" id="SSF82171">
    <property type="entry name" value="DPP6 N-terminal domain-like"/>
    <property type="match status" value="2"/>
</dbReference>
<dbReference type="OrthoDB" id="9802683at2"/>
<dbReference type="RefSeq" id="WP_146800228.1">
    <property type="nucleotide sequence ID" value="NZ_VOLP01000021.1"/>
</dbReference>
<dbReference type="InterPro" id="IPR028974">
    <property type="entry name" value="TSP_type-3_rpt"/>
</dbReference>
<keyword evidence="5" id="KW-1185">Reference proteome</keyword>
<feature type="chain" id="PRO_5022967828" evidence="2">
    <location>
        <begin position="30"/>
        <end position="2012"/>
    </location>
</feature>
<accession>A0A5C6QAM0</accession>
<evidence type="ECO:0000313" key="3">
    <source>
        <dbReference type="EMBL" id="TWX56732.1"/>
    </source>
</evidence>
<organism evidence="4 6">
    <name type="scientific">Colwellia hornerae</name>
    <dbReference type="NCBI Taxonomy" id="89402"/>
    <lineage>
        <taxon>Bacteria</taxon>
        <taxon>Pseudomonadati</taxon>
        <taxon>Pseudomonadota</taxon>
        <taxon>Gammaproteobacteria</taxon>
        <taxon>Alteromonadales</taxon>
        <taxon>Colwelliaceae</taxon>
        <taxon>Colwellia</taxon>
    </lineage>
</organism>
<dbReference type="EMBL" id="VOLR01000022">
    <property type="protein sequence ID" value="TWX56732.1"/>
    <property type="molecule type" value="Genomic_DNA"/>
</dbReference>